<evidence type="ECO:0000256" key="2">
    <source>
        <dbReference type="ARBA" id="ARBA00022723"/>
    </source>
</evidence>
<dbReference type="InterPro" id="IPR006384">
    <property type="entry name" value="HAD_hydro_PyrdxlP_Pase-like"/>
</dbReference>
<dbReference type="NCBIfam" id="TIGR01488">
    <property type="entry name" value="HAD-SF-IB"/>
    <property type="match status" value="1"/>
</dbReference>
<keyword evidence="3" id="KW-0378">Hydrolase</keyword>
<keyword evidence="6" id="KW-1185">Reference proteome</keyword>
<evidence type="ECO:0000313" key="5">
    <source>
        <dbReference type="EMBL" id="ETI32382.1"/>
    </source>
</evidence>
<dbReference type="PANTHER" id="PTHR20889:SF12">
    <property type="entry name" value="LP01149P"/>
    <property type="match status" value="1"/>
</dbReference>
<dbReference type="InterPro" id="IPR023214">
    <property type="entry name" value="HAD_sf"/>
</dbReference>
<reference evidence="5 6" key="1">
    <citation type="submission" date="2013-11" db="EMBL/GenBank/DDBJ databases">
        <title>The Genome Sequence of Phytophthora parasitica P1569.</title>
        <authorList>
            <consortium name="The Broad Institute Genomics Platform"/>
            <person name="Russ C."/>
            <person name="Tyler B."/>
            <person name="Panabieres F."/>
            <person name="Shan W."/>
            <person name="Tripathy S."/>
            <person name="Grunwald N."/>
            <person name="Machado M."/>
            <person name="Johnson C.S."/>
            <person name="Arredondo F."/>
            <person name="Hong C."/>
            <person name="Coffey M."/>
            <person name="Young S.K."/>
            <person name="Zeng Q."/>
            <person name="Gargeya S."/>
            <person name="Fitzgerald M."/>
            <person name="Abouelleil A."/>
            <person name="Alvarado L."/>
            <person name="Chapman S.B."/>
            <person name="Gainer-Dewar J."/>
            <person name="Goldberg J."/>
            <person name="Griggs A."/>
            <person name="Gujja S."/>
            <person name="Hansen M."/>
            <person name="Howarth C."/>
            <person name="Imamovic A."/>
            <person name="Ireland A."/>
            <person name="Larimer J."/>
            <person name="McCowan C."/>
            <person name="Murphy C."/>
            <person name="Pearson M."/>
            <person name="Poon T.W."/>
            <person name="Priest M."/>
            <person name="Roberts A."/>
            <person name="Saif S."/>
            <person name="Shea T."/>
            <person name="Sykes S."/>
            <person name="Wortman J."/>
            <person name="Nusbaum C."/>
            <person name="Birren B."/>
        </authorList>
    </citation>
    <scope>NUCLEOTIDE SEQUENCE [LARGE SCALE GENOMIC DNA]</scope>
    <source>
        <strain evidence="5 6">P1569</strain>
    </source>
</reference>
<dbReference type="Gene3D" id="3.40.50.1000">
    <property type="entry name" value="HAD superfamily/HAD-like"/>
    <property type="match status" value="1"/>
</dbReference>
<evidence type="ECO:0000256" key="1">
    <source>
        <dbReference type="ARBA" id="ARBA00001946"/>
    </source>
</evidence>
<dbReference type="InterPro" id="IPR016965">
    <property type="entry name" value="Pase_PHOSPHO-typ"/>
</dbReference>
<comment type="caution">
    <text evidence="5">The sequence shown here is derived from an EMBL/GenBank/DDBJ whole genome shotgun (WGS) entry which is preliminary data.</text>
</comment>
<dbReference type="AlphaFoldDB" id="V9E294"/>
<name>V9E294_PHYNI</name>
<dbReference type="GO" id="GO:0016791">
    <property type="term" value="F:phosphatase activity"/>
    <property type="evidence" value="ECO:0007669"/>
    <property type="project" value="InterPro"/>
</dbReference>
<dbReference type="HOGENOM" id="CLU_526278_0_0_1"/>
<proteinExistence type="predicted"/>
<organism evidence="5 6">
    <name type="scientific">Phytophthora nicotianae P1569</name>
    <dbReference type="NCBI Taxonomy" id="1317065"/>
    <lineage>
        <taxon>Eukaryota</taxon>
        <taxon>Sar</taxon>
        <taxon>Stramenopiles</taxon>
        <taxon>Oomycota</taxon>
        <taxon>Peronosporomycetes</taxon>
        <taxon>Peronosporales</taxon>
        <taxon>Peronosporaceae</taxon>
        <taxon>Phytophthora</taxon>
    </lineage>
</organism>
<dbReference type="Pfam" id="PF06888">
    <property type="entry name" value="Put_Phosphatase"/>
    <property type="match status" value="1"/>
</dbReference>
<dbReference type="InterPro" id="IPR036412">
    <property type="entry name" value="HAD-like_sf"/>
</dbReference>
<dbReference type="eggNOG" id="KOG3120">
    <property type="taxonomic scope" value="Eukaryota"/>
</dbReference>
<dbReference type="SUPFAM" id="SSF56784">
    <property type="entry name" value="HAD-like"/>
    <property type="match status" value="1"/>
</dbReference>
<keyword evidence="4" id="KW-0460">Magnesium</keyword>
<dbReference type="NCBIfam" id="TIGR01489">
    <property type="entry name" value="DKMTPPase-SF"/>
    <property type="match status" value="1"/>
</dbReference>
<keyword evidence="2" id="KW-0479">Metal-binding</keyword>
<gene>
    <name evidence="5" type="ORF">F443_20808</name>
</gene>
<dbReference type="EMBL" id="ANIZ01003657">
    <property type="protein sequence ID" value="ETI32382.1"/>
    <property type="molecule type" value="Genomic_DNA"/>
</dbReference>
<evidence type="ECO:0000313" key="6">
    <source>
        <dbReference type="Proteomes" id="UP000018721"/>
    </source>
</evidence>
<evidence type="ECO:0000256" key="4">
    <source>
        <dbReference type="ARBA" id="ARBA00022842"/>
    </source>
</evidence>
<accession>V9E294</accession>
<dbReference type="GO" id="GO:0046872">
    <property type="term" value="F:metal ion binding"/>
    <property type="evidence" value="ECO:0007669"/>
    <property type="project" value="UniProtKB-KW"/>
</dbReference>
<evidence type="ECO:0000256" key="3">
    <source>
        <dbReference type="ARBA" id="ARBA00022801"/>
    </source>
</evidence>
<comment type="cofactor">
    <cofactor evidence="1">
        <name>Mg(2+)</name>
        <dbReference type="ChEBI" id="CHEBI:18420"/>
    </cofactor>
</comment>
<dbReference type="OrthoDB" id="89077at2759"/>
<dbReference type="PANTHER" id="PTHR20889">
    <property type="entry name" value="PHOSPHATASE, ORPHAN 1, 2"/>
    <property type="match status" value="1"/>
</dbReference>
<protein>
    <submittedName>
        <fullName evidence="5">Uncharacterized protein</fullName>
    </submittedName>
</protein>
<sequence length="446" mass="50242">MKLGTHLNADVLVLFAFNHTLVDVDSNVHIARALDADLANTTWSKNAADKKIDRAKTMDEFFVELAKHHPEVTHEDIRNAAQRLPFNQSILDAVRLVVDDFGATCKIQHRYARVLYVGGGIEDFCPSTKLPNDITVIARNEVLSLPNTFPDTVQVQQWKAGDDVLSLLRNFFHQYPSKQVAQASVKTFSPISQVFSGSGQVLVVFDFDESLVNKDSDRFAFQCFHPELIKTLEERHALNPVWPSVFDELHQILANEKPELTPELICARVAQIPIQNRMVDAVRMAVEQFGAEVKIISDGNSLFIEKALKFHGLVPYINEVLTNQADLETMDNGRTRIRLRPHHDQPMNCSWCPSNLCKGSILDSIRNKKQYSHVLYVGDGIGDFCPASRLTKNDVVFARADEVDGRSYGLQKRIDSNPTLIKASVVPWNTGDDIYRHFAQVLHAQT</sequence>
<dbReference type="Proteomes" id="UP000018721">
    <property type="component" value="Unassembled WGS sequence"/>
</dbReference>